<keyword evidence="1" id="KW-1133">Transmembrane helix</keyword>
<evidence type="ECO:0000313" key="3">
    <source>
        <dbReference type="EMBL" id="TFW21417.1"/>
    </source>
</evidence>
<comment type="caution">
    <text evidence="3">The sequence shown here is derived from an EMBL/GenBank/DDBJ whole genome shotgun (WGS) entry which is preliminary data.</text>
</comment>
<dbReference type="AlphaFoldDB" id="A0A4Y9SI97"/>
<feature type="domain" description="DUF4178" evidence="2">
    <location>
        <begin position="276"/>
        <end position="406"/>
    </location>
</feature>
<keyword evidence="4" id="KW-1185">Reference proteome</keyword>
<organism evidence="3 4">
    <name type="scientific">Zemynaea arenosa</name>
    <dbReference type="NCBI Taxonomy" id="2561931"/>
    <lineage>
        <taxon>Bacteria</taxon>
        <taxon>Pseudomonadati</taxon>
        <taxon>Pseudomonadota</taxon>
        <taxon>Betaproteobacteria</taxon>
        <taxon>Burkholderiales</taxon>
        <taxon>Oxalobacteraceae</taxon>
        <taxon>Telluria group</taxon>
        <taxon>Zemynaea</taxon>
    </lineage>
</organism>
<name>A0A4Y9SI97_9BURK</name>
<keyword evidence="1" id="KW-0472">Membrane</keyword>
<keyword evidence="1" id="KW-0812">Transmembrane</keyword>
<evidence type="ECO:0000313" key="4">
    <source>
        <dbReference type="Proteomes" id="UP000298438"/>
    </source>
</evidence>
<protein>
    <submittedName>
        <fullName evidence="3">DUF4178 domain-containing protein</fullName>
    </submittedName>
</protein>
<reference evidence="3 4" key="1">
    <citation type="submission" date="2019-03" db="EMBL/GenBank/DDBJ databases">
        <title>Draft Genome Sequence of Massilia arenosa sp. nov., a Novel Massilia Species Isolated from a Sandy-loam Maize Soil.</title>
        <authorList>
            <person name="Raths R."/>
            <person name="Peta V."/>
            <person name="Bucking H."/>
        </authorList>
    </citation>
    <scope>NUCLEOTIDE SEQUENCE [LARGE SCALE GENOMIC DNA]</scope>
    <source>
        <strain evidence="3 4">MC02</strain>
    </source>
</reference>
<dbReference type="RefSeq" id="WP_135206861.1">
    <property type="nucleotide sequence ID" value="NZ_SPVF01000120.1"/>
</dbReference>
<sequence>MQTVSCPSCGAPVEFKSHASVMAVCEFCRATVLKDADSVRDIGKMSAVLEDYSPIQIGSSGTAGGRQFNVIGRIQLRYSAGMWNEWYLMFDDGATGWLGDSSGLFTLTTEIPAEGGLPDFDSIHPGRRYDLGGQRFTASEKRVARCIGGQGELPFKVGEGWEAKVADFRAGPRFVTLDYSDERPVLYNGFSVTLEQMQMQLLRDEEQIKSSAGKYRGKLDTLDCPSCGSLINYLPGITTTLVCPSCATRLDAAGPEAAVIDKGEQIERVRTTLVLGSKATINNREHTVLGAMVRADDEGTTWTEYLLYSPRGGFFWLVEAEEWWRADVQYNWPEWSSTGSDTATLDGATYKKLYDYPATVRWAAGAFNWRVQVGDVVRAYEFEHAQTRLSAEMTDDELTWSRSTRVAFDQVRAWFGQSMRNVAIRTRSTPANQLSPSSVRGFLIALFFFNILPAILSPRSMIYPLIGALAIWLPARLMKGSDEDQK</sequence>
<gene>
    <name evidence="3" type="ORF">E4L96_08890</name>
</gene>
<feature type="transmembrane region" description="Helical" evidence="1">
    <location>
        <begin position="461"/>
        <end position="478"/>
    </location>
</feature>
<proteinExistence type="predicted"/>
<accession>A0A4Y9SI97</accession>
<feature type="domain" description="DUF4178" evidence="2">
    <location>
        <begin position="56"/>
        <end position="189"/>
    </location>
</feature>
<dbReference type="Proteomes" id="UP000298438">
    <property type="component" value="Unassembled WGS sequence"/>
</dbReference>
<dbReference type="EMBL" id="SPVF01000120">
    <property type="protein sequence ID" value="TFW21417.1"/>
    <property type="molecule type" value="Genomic_DNA"/>
</dbReference>
<dbReference type="InterPro" id="IPR025235">
    <property type="entry name" value="DUF4178"/>
</dbReference>
<dbReference type="OrthoDB" id="228033at2"/>
<evidence type="ECO:0000259" key="2">
    <source>
        <dbReference type="Pfam" id="PF13785"/>
    </source>
</evidence>
<evidence type="ECO:0000256" key="1">
    <source>
        <dbReference type="SAM" id="Phobius"/>
    </source>
</evidence>
<dbReference type="Pfam" id="PF13785">
    <property type="entry name" value="DUF4178"/>
    <property type="match status" value="2"/>
</dbReference>